<dbReference type="EMBL" id="CP032157">
    <property type="protein sequence ID" value="AXY75175.1"/>
    <property type="molecule type" value="Genomic_DNA"/>
</dbReference>
<organism evidence="1 2">
    <name type="scientific">Paraflavitalea soli</name>
    <dbReference type="NCBI Taxonomy" id="2315862"/>
    <lineage>
        <taxon>Bacteria</taxon>
        <taxon>Pseudomonadati</taxon>
        <taxon>Bacteroidota</taxon>
        <taxon>Chitinophagia</taxon>
        <taxon>Chitinophagales</taxon>
        <taxon>Chitinophagaceae</taxon>
        <taxon>Paraflavitalea</taxon>
    </lineage>
</organism>
<accession>A0A3B7MU78</accession>
<reference evidence="1 2" key="1">
    <citation type="submission" date="2018-09" db="EMBL/GenBank/DDBJ databases">
        <title>Genome sequencing of strain 6GH32-13.</title>
        <authorList>
            <person name="Weon H.-Y."/>
            <person name="Heo J."/>
            <person name="Kwon S.-W."/>
        </authorList>
    </citation>
    <scope>NUCLEOTIDE SEQUENCE [LARGE SCALE GENOMIC DNA]</scope>
    <source>
        <strain evidence="1 2">5GH32-13</strain>
    </source>
</reference>
<keyword evidence="2" id="KW-1185">Reference proteome</keyword>
<gene>
    <name evidence="1" type="ORF">D3H65_14825</name>
</gene>
<evidence type="ECO:0000313" key="1">
    <source>
        <dbReference type="EMBL" id="AXY75175.1"/>
    </source>
</evidence>
<name>A0A3B7MU78_9BACT</name>
<dbReference type="OrthoDB" id="1441229at2"/>
<evidence type="ECO:0000313" key="2">
    <source>
        <dbReference type="Proteomes" id="UP000263900"/>
    </source>
</evidence>
<dbReference type="Proteomes" id="UP000263900">
    <property type="component" value="Chromosome"/>
</dbReference>
<proteinExistence type="predicted"/>
<dbReference type="AlphaFoldDB" id="A0A3B7MU78"/>
<sequence length="164" mass="19196">MLTSMEAYVTHLLSDILEAERPDQPTLNYVYPEFVEDFPEEYDRWPENDPLYTFGYYCGLKQEVFPPAHMLSSLQMERLCYAFSKMMFTWNLDTDIPDDVPLSKKYQLLVSTLDMKTEVNNTILTTFELCSYDPPSCPLGEYCTCKEFIQDDALENIDDYLHGE</sequence>
<dbReference type="KEGG" id="pseg:D3H65_14825"/>
<protein>
    <submittedName>
        <fullName evidence="1">Uncharacterized protein</fullName>
    </submittedName>
</protein>